<evidence type="ECO:0000313" key="1">
    <source>
        <dbReference type="EMBL" id="PMQ18674.1"/>
    </source>
</evidence>
<organism evidence="1 2">
    <name type="scientific">Glutamicibacter arilaitensis</name>
    <dbReference type="NCBI Taxonomy" id="256701"/>
    <lineage>
        <taxon>Bacteria</taxon>
        <taxon>Bacillati</taxon>
        <taxon>Actinomycetota</taxon>
        <taxon>Actinomycetes</taxon>
        <taxon>Micrococcales</taxon>
        <taxon>Micrococcaceae</taxon>
        <taxon>Glutamicibacter</taxon>
    </lineage>
</organism>
<accession>A0A2N7RXQ7</accession>
<protein>
    <submittedName>
        <fullName evidence="1">Uncharacterized protein</fullName>
    </submittedName>
</protein>
<name>A0A2N7RXQ7_9MICC</name>
<sequence length="62" mass="6942">MRIPRLRIMAAAASSGSGSWQLRHLVVARHRWTFNGKLIPASGQQEAEARRSTKIFTCSSLF</sequence>
<dbReference type="EMBL" id="PNQX01000004">
    <property type="protein sequence ID" value="PMQ18674.1"/>
    <property type="molecule type" value="Genomic_DNA"/>
</dbReference>
<proteinExistence type="predicted"/>
<dbReference type="AlphaFoldDB" id="A0A2N7RXQ7"/>
<dbReference type="Proteomes" id="UP000235739">
    <property type="component" value="Unassembled WGS sequence"/>
</dbReference>
<gene>
    <name evidence="1" type="ORF">CIK84_17910</name>
</gene>
<evidence type="ECO:0000313" key="2">
    <source>
        <dbReference type="Proteomes" id="UP000235739"/>
    </source>
</evidence>
<reference evidence="1 2" key="1">
    <citation type="journal article" date="2017" name="Elife">
        <title>Extensive horizontal gene transfer in cheese-associated bacteria.</title>
        <authorList>
            <person name="Bonham K.S."/>
            <person name="Wolfe B.E."/>
            <person name="Dutton R.J."/>
        </authorList>
    </citation>
    <scope>NUCLEOTIDE SEQUENCE [LARGE SCALE GENOMIC DNA]</scope>
    <source>
        <strain evidence="1 2">JB182</strain>
    </source>
</reference>
<comment type="caution">
    <text evidence="1">The sequence shown here is derived from an EMBL/GenBank/DDBJ whole genome shotgun (WGS) entry which is preliminary data.</text>
</comment>